<evidence type="ECO:0000256" key="1">
    <source>
        <dbReference type="ARBA" id="ARBA00004141"/>
    </source>
</evidence>
<comment type="subcellular location">
    <subcellularLocation>
        <location evidence="1">Membrane</location>
        <topology evidence="1">Multi-pass membrane protein</topology>
    </subcellularLocation>
</comment>
<keyword evidence="3 5" id="KW-1133">Transmembrane helix</keyword>
<dbReference type="Pfam" id="PF04479">
    <property type="entry name" value="RTA1"/>
    <property type="match status" value="1"/>
</dbReference>
<evidence type="ECO:0000313" key="6">
    <source>
        <dbReference type="EMBL" id="KAK0750468.1"/>
    </source>
</evidence>
<reference evidence="6" key="1">
    <citation type="submission" date="2023-06" db="EMBL/GenBank/DDBJ databases">
        <title>Genome-scale phylogeny and comparative genomics of the fungal order Sordariales.</title>
        <authorList>
            <consortium name="Lawrence Berkeley National Laboratory"/>
            <person name="Hensen N."/>
            <person name="Bonometti L."/>
            <person name="Westerberg I."/>
            <person name="Brannstrom I.O."/>
            <person name="Guillou S."/>
            <person name="Cros-Aarteil S."/>
            <person name="Calhoun S."/>
            <person name="Haridas S."/>
            <person name="Kuo A."/>
            <person name="Mondo S."/>
            <person name="Pangilinan J."/>
            <person name="Riley R."/>
            <person name="LaButti K."/>
            <person name="Andreopoulos B."/>
            <person name="Lipzen A."/>
            <person name="Chen C."/>
            <person name="Yanf M."/>
            <person name="Daum C."/>
            <person name="Ng V."/>
            <person name="Clum A."/>
            <person name="Steindorff A."/>
            <person name="Ohm R."/>
            <person name="Martin F."/>
            <person name="Silar P."/>
            <person name="Natvig D."/>
            <person name="Lalanne C."/>
            <person name="Gautier V."/>
            <person name="Ament-velasquez S.L."/>
            <person name="Kruys A."/>
            <person name="Hutchinson M.I."/>
            <person name="Powell A.J."/>
            <person name="Barry K."/>
            <person name="Miller A.N."/>
            <person name="Grigoriev I.V."/>
            <person name="Debuchy R."/>
            <person name="Gladieux P."/>
            <person name="Thoren M.H."/>
            <person name="Johannesson H."/>
        </authorList>
    </citation>
    <scope>NUCLEOTIDE SEQUENCE</scope>
    <source>
        <strain evidence="6">SMH3187-1</strain>
    </source>
</reference>
<dbReference type="PANTHER" id="PTHR31465">
    <property type="entry name" value="PROTEIN RTA1-RELATED"/>
    <property type="match status" value="1"/>
</dbReference>
<gene>
    <name evidence="6" type="ORF">B0T18DRAFT_488104</name>
</gene>
<proteinExistence type="predicted"/>
<feature type="transmembrane region" description="Helical" evidence="5">
    <location>
        <begin position="20"/>
        <end position="36"/>
    </location>
</feature>
<feature type="transmembrane region" description="Helical" evidence="5">
    <location>
        <begin position="191"/>
        <end position="211"/>
    </location>
</feature>
<protein>
    <recommendedName>
        <fullName evidence="8">RTA1 domain protein</fullName>
    </recommendedName>
</protein>
<dbReference type="EMBL" id="JAUKUD010000003">
    <property type="protein sequence ID" value="KAK0750468.1"/>
    <property type="molecule type" value="Genomic_DNA"/>
</dbReference>
<evidence type="ECO:0000256" key="3">
    <source>
        <dbReference type="ARBA" id="ARBA00022989"/>
    </source>
</evidence>
<dbReference type="PANTHER" id="PTHR31465:SF13">
    <property type="entry name" value="RTA1 DOMAIN PROTEIN-RELATED"/>
    <property type="match status" value="1"/>
</dbReference>
<dbReference type="GO" id="GO:0016020">
    <property type="term" value="C:membrane"/>
    <property type="evidence" value="ECO:0007669"/>
    <property type="project" value="UniProtKB-SubCell"/>
</dbReference>
<feature type="transmembrane region" description="Helical" evidence="5">
    <location>
        <begin position="117"/>
        <end position="140"/>
    </location>
</feature>
<dbReference type="AlphaFoldDB" id="A0AA40F3D0"/>
<keyword evidence="2 5" id="KW-0812">Transmembrane</keyword>
<feature type="transmembrane region" description="Helical" evidence="5">
    <location>
        <begin position="48"/>
        <end position="64"/>
    </location>
</feature>
<feature type="transmembrane region" description="Helical" evidence="5">
    <location>
        <begin position="76"/>
        <end position="96"/>
    </location>
</feature>
<dbReference type="Proteomes" id="UP001172155">
    <property type="component" value="Unassembled WGS sequence"/>
</dbReference>
<comment type="caution">
    <text evidence="6">The sequence shown here is derived from an EMBL/GenBank/DDBJ whole genome shotgun (WGS) entry which is preliminary data.</text>
</comment>
<name>A0AA40F3D0_9PEZI</name>
<evidence type="ECO:0000313" key="7">
    <source>
        <dbReference type="Proteomes" id="UP001172155"/>
    </source>
</evidence>
<evidence type="ECO:0008006" key="8">
    <source>
        <dbReference type="Google" id="ProtNLM"/>
    </source>
</evidence>
<keyword evidence="4 5" id="KW-0472">Membrane</keyword>
<accession>A0AA40F3D0</accession>
<sequence>MSGEYVKGSLYFYAPNKGAPIFFAVAFAASGLYHAYQCIHYNSWRTTGLYVFCSALFATGFIIREVSAYHYTDLGYYIASLCLIFAAPPLLELSNYNILGRLLYYVPHHSPIHPGRVITTFTMISAVVESLNGAGASLTANLSLPEHKQAAGRSLLKASLVIQIVVLLLFASLAGTFHLRCRRAGVTHPNVTGVLRTLYASGVILMARTIFRTVEYFGVADFHLREGVGVEDLSPMLRYEWYFYVFEAALMLVNNVLINVRHPRQYLPKSVKTYLAEDGVTEVTGEGYVDERPFLVTVLDPFGLGKRSSSRKANGKGEVEAVV</sequence>
<evidence type="ECO:0000256" key="2">
    <source>
        <dbReference type="ARBA" id="ARBA00022692"/>
    </source>
</evidence>
<feature type="transmembrane region" description="Helical" evidence="5">
    <location>
        <begin position="160"/>
        <end position="179"/>
    </location>
</feature>
<organism evidence="6 7">
    <name type="scientific">Schizothecium vesticola</name>
    <dbReference type="NCBI Taxonomy" id="314040"/>
    <lineage>
        <taxon>Eukaryota</taxon>
        <taxon>Fungi</taxon>
        <taxon>Dikarya</taxon>
        <taxon>Ascomycota</taxon>
        <taxon>Pezizomycotina</taxon>
        <taxon>Sordariomycetes</taxon>
        <taxon>Sordariomycetidae</taxon>
        <taxon>Sordariales</taxon>
        <taxon>Schizotheciaceae</taxon>
        <taxon>Schizothecium</taxon>
    </lineage>
</organism>
<keyword evidence="7" id="KW-1185">Reference proteome</keyword>
<dbReference type="InterPro" id="IPR007568">
    <property type="entry name" value="RTA1"/>
</dbReference>
<feature type="transmembrane region" description="Helical" evidence="5">
    <location>
        <begin position="241"/>
        <end position="260"/>
    </location>
</feature>
<evidence type="ECO:0000256" key="4">
    <source>
        <dbReference type="ARBA" id="ARBA00023136"/>
    </source>
</evidence>
<evidence type="ECO:0000256" key="5">
    <source>
        <dbReference type="SAM" id="Phobius"/>
    </source>
</evidence>